<gene>
    <name evidence="7" type="ORF">PACLA_8A051427</name>
</gene>
<keyword evidence="2" id="KW-0813">Transport</keyword>
<reference evidence="7" key="1">
    <citation type="submission" date="2020-04" db="EMBL/GenBank/DDBJ databases">
        <authorList>
            <person name="Alioto T."/>
            <person name="Alioto T."/>
            <person name="Gomez Garrido J."/>
        </authorList>
    </citation>
    <scope>NUCLEOTIDE SEQUENCE</scope>
    <source>
        <strain evidence="7">A484AB</strain>
    </source>
</reference>
<keyword evidence="4" id="KW-0532">Neurotransmitter transport</keyword>
<name>A0A6S7I617_PARCT</name>
<keyword evidence="3" id="KW-0268">Exocytosis</keyword>
<dbReference type="OrthoDB" id="5988134at2759"/>
<accession>A0A6S7I617</accession>
<feature type="region of interest" description="Disordered" evidence="6">
    <location>
        <begin position="17"/>
        <end position="112"/>
    </location>
</feature>
<keyword evidence="8" id="KW-1185">Reference proteome</keyword>
<dbReference type="AlphaFoldDB" id="A0A6S7I617"/>
<evidence type="ECO:0000313" key="8">
    <source>
        <dbReference type="Proteomes" id="UP001152795"/>
    </source>
</evidence>
<dbReference type="Proteomes" id="UP001152795">
    <property type="component" value="Unassembled WGS sequence"/>
</dbReference>
<dbReference type="Pfam" id="PF05835">
    <property type="entry name" value="Synaphin"/>
    <property type="match status" value="1"/>
</dbReference>
<dbReference type="GO" id="GO:0019905">
    <property type="term" value="F:syntaxin binding"/>
    <property type="evidence" value="ECO:0007669"/>
    <property type="project" value="InterPro"/>
</dbReference>
<organism evidence="7 8">
    <name type="scientific">Paramuricea clavata</name>
    <name type="common">Red gorgonian</name>
    <name type="synonym">Violescent sea-whip</name>
    <dbReference type="NCBI Taxonomy" id="317549"/>
    <lineage>
        <taxon>Eukaryota</taxon>
        <taxon>Metazoa</taxon>
        <taxon>Cnidaria</taxon>
        <taxon>Anthozoa</taxon>
        <taxon>Octocorallia</taxon>
        <taxon>Malacalcyonacea</taxon>
        <taxon>Plexauridae</taxon>
        <taxon>Paramuricea</taxon>
    </lineage>
</organism>
<evidence type="ECO:0000256" key="1">
    <source>
        <dbReference type="ARBA" id="ARBA00005396"/>
    </source>
</evidence>
<evidence type="ECO:0000313" key="7">
    <source>
        <dbReference type="EMBL" id="CAB4012507.1"/>
    </source>
</evidence>
<evidence type="ECO:0000256" key="4">
    <source>
        <dbReference type="ARBA" id="ARBA00022775"/>
    </source>
</evidence>
<evidence type="ECO:0000256" key="5">
    <source>
        <dbReference type="ARBA" id="ARBA00037297"/>
    </source>
</evidence>
<dbReference type="GO" id="GO:0006836">
    <property type="term" value="P:neurotransmitter transport"/>
    <property type="evidence" value="ECO:0007669"/>
    <property type="project" value="UniProtKB-KW"/>
</dbReference>
<dbReference type="GO" id="GO:0006887">
    <property type="term" value="P:exocytosis"/>
    <property type="evidence" value="ECO:0007669"/>
    <property type="project" value="UniProtKB-KW"/>
</dbReference>
<feature type="compositionally biased region" description="Basic and acidic residues" evidence="6">
    <location>
        <begin position="84"/>
        <end position="112"/>
    </location>
</feature>
<comment type="similarity">
    <text evidence="1">Belongs to the complexin/synaphin family.</text>
</comment>
<dbReference type="GO" id="GO:0031201">
    <property type="term" value="C:SNARE complex"/>
    <property type="evidence" value="ECO:0007669"/>
    <property type="project" value="TreeGrafter"/>
</dbReference>
<evidence type="ECO:0000256" key="3">
    <source>
        <dbReference type="ARBA" id="ARBA00022483"/>
    </source>
</evidence>
<dbReference type="EMBL" id="CACRXK020007536">
    <property type="protein sequence ID" value="CAB4012507.1"/>
    <property type="molecule type" value="Genomic_DNA"/>
</dbReference>
<comment type="caution">
    <text evidence="7">The sequence shown here is derived from an EMBL/GenBank/DDBJ whole genome shotgun (WGS) entry which is preliminary data.</text>
</comment>
<dbReference type="PANTHER" id="PTHR16705">
    <property type="entry name" value="COMPLEXIN"/>
    <property type="match status" value="1"/>
</dbReference>
<protein>
    <submittedName>
        <fullName evidence="7">Complexin-2-like</fullName>
    </submittedName>
</protein>
<dbReference type="InterPro" id="IPR008849">
    <property type="entry name" value="Synaphin"/>
</dbReference>
<proteinExistence type="inferred from homology"/>
<feature type="compositionally biased region" description="Basic and acidic residues" evidence="6">
    <location>
        <begin position="42"/>
        <end position="77"/>
    </location>
</feature>
<evidence type="ECO:0000256" key="6">
    <source>
        <dbReference type="SAM" id="MobiDB-lite"/>
    </source>
</evidence>
<comment type="function">
    <text evidence="5">Positively regulates a late step in synaptic vesicle exocytosis.</text>
</comment>
<dbReference type="PANTHER" id="PTHR16705:SF4">
    <property type="entry name" value="COMPLEXIN"/>
    <property type="match status" value="1"/>
</dbReference>
<evidence type="ECO:0000256" key="2">
    <source>
        <dbReference type="ARBA" id="ARBA00022448"/>
    </source>
</evidence>
<sequence>MDSIAKTVFTSKLNSVTDSVSKGFNFGDEKEEKDDDQQLTSKEVRKLEEQDRAERAKRDEQHAKRNEQRQKKREAIRAKYGLSNEKESGERRPSQGKADDSKNTEEKSCAVM</sequence>